<dbReference type="EMBL" id="JAXCLA010000006">
    <property type="protein sequence ID" value="MDY0746608.1"/>
    <property type="molecule type" value="Genomic_DNA"/>
</dbReference>
<proteinExistence type="inferred from homology"/>
<name>A0ABU5DJY4_9BURK</name>
<reference evidence="3 4" key="1">
    <citation type="submission" date="2023-11" db="EMBL/GenBank/DDBJ databases">
        <title>Paucibacter sp. nov., isolated from fresh soil in Korea.</title>
        <authorList>
            <person name="Le N.T.T."/>
        </authorList>
    </citation>
    <scope>NUCLEOTIDE SEQUENCE [LARGE SCALE GENOMIC DNA]</scope>
    <source>
        <strain evidence="3 4">R3-3</strain>
    </source>
</reference>
<dbReference type="InterPro" id="IPR058647">
    <property type="entry name" value="BSH_CzcB-like"/>
</dbReference>
<dbReference type="NCBIfam" id="TIGR01730">
    <property type="entry name" value="RND_mfp"/>
    <property type="match status" value="1"/>
</dbReference>
<evidence type="ECO:0000256" key="1">
    <source>
        <dbReference type="ARBA" id="ARBA00009477"/>
    </source>
</evidence>
<dbReference type="Pfam" id="PF25973">
    <property type="entry name" value="BSH_CzcB"/>
    <property type="match status" value="1"/>
</dbReference>
<dbReference type="PANTHER" id="PTHR30469">
    <property type="entry name" value="MULTIDRUG RESISTANCE PROTEIN MDTA"/>
    <property type="match status" value="1"/>
</dbReference>
<dbReference type="SUPFAM" id="SSF111369">
    <property type="entry name" value="HlyD-like secretion proteins"/>
    <property type="match status" value="1"/>
</dbReference>
<dbReference type="Gene3D" id="2.40.50.100">
    <property type="match status" value="1"/>
</dbReference>
<dbReference type="Gene3D" id="2.40.30.170">
    <property type="match status" value="1"/>
</dbReference>
<comment type="caution">
    <text evidence="3">The sequence shown here is derived from an EMBL/GenBank/DDBJ whole genome shotgun (WGS) entry which is preliminary data.</text>
</comment>
<dbReference type="InterPro" id="IPR006143">
    <property type="entry name" value="RND_pump_MFP"/>
</dbReference>
<comment type="similarity">
    <text evidence="1">Belongs to the membrane fusion protein (MFP) (TC 8.A.1) family.</text>
</comment>
<dbReference type="Proteomes" id="UP001285263">
    <property type="component" value="Unassembled WGS sequence"/>
</dbReference>
<evidence type="ECO:0000259" key="2">
    <source>
        <dbReference type="Pfam" id="PF25973"/>
    </source>
</evidence>
<evidence type="ECO:0000313" key="3">
    <source>
        <dbReference type="EMBL" id="MDY0746608.1"/>
    </source>
</evidence>
<dbReference type="RefSeq" id="WP_320424552.1">
    <property type="nucleotide sequence ID" value="NZ_JAXCLA010000006.1"/>
</dbReference>
<evidence type="ECO:0000313" key="4">
    <source>
        <dbReference type="Proteomes" id="UP001285263"/>
    </source>
</evidence>
<dbReference type="Gene3D" id="1.10.287.470">
    <property type="entry name" value="Helix hairpin bin"/>
    <property type="match status" value="1"/>
</dbReference>
<protein>
    <submittedName>
        <fullName evidence="3">Efflux RND transporter periplasmic adaptor subunit</fullName>
    </submittedName>
</protein>
<gene>
    <name evidence="3" type="ORF">SNE35_18995</name>
</gene>
<feature type="domain" description="CzcB-like barrel-sandwich hybrid" evidence="2">
    <location>
        <begin position="24"/>
        <end position="177"/>
    </location>
</feature>
<organism evidence="3 4">
    <name type="scientific">Roseateles agri</name>
    <dbReference type="NCBI Taxonomy" id="3098619"/>
    <lineage>
        <taxon>Bacteria</taxon>
        <taxon>Pseudomonadati</taxon>
        <taxon>Pseudomonadota</taxon>
        <taxon>Betaproteobacteria</taxon>
        <taxon>Burkholderiales</taxon>
        <taxon>Sphaerotilaceae</taxon>
        <taxon>Roseateles</taxon>
    </lineage>
</organism>
<dbReference type="PANTHER" id="PTHR30469:SF15">
    <property type="entry name" value="HLYD FAMILY OF SECRETION PROTEINS"/>
    <property type="match status" value="1"/>
</dbReference>
<keyword evidence="4" id="KW-1185">Reference proteome</keyword>
<sequence>MLATAAPSSAAPRALACLIQPDKVADVGSPVIGVVEWIEVERGDSVRKGQVVARLRADVERANTDVARSRAVSEGDLRGALASLELAKIKRDRAVNLKAQDFVSQEAVDQAQSEMDIATERVKFSREQLATSSREFAASQAQVAQRVVRSPMDGVVIERHINAGERVEEKPMLRIADVSVLRVDVVAPVSMFGTLDIGQELIVQPELPGAGPRRARIVQIDKVLDPASNTFRLRLSLPNSHGLLPAGLRCSVELQPKPAAGASAAR</sequence>
<accession>A0ABU5DJY4</accession>